<dbReference type="RefSeq" id="WP_102111296.1">
    <property type="nucleotide sequence ID" value="NZ_BMGN01000003.1"/>
</dbReference>
<accession>A0A2K9N8U5</accession>
<dbReference type="KEGG" id="ncb:C0V82_04510"/>
<proteinExistence type="predicted"/>
<dbReference type="InterPro" id="IPR045497">
    <property type="entry name" value="DUF6438"/>
</dbReference>
<evidence type="ECO:0000313" key="3">
    <source>
        <dbReference type="EMBL" id="AUN29571.1"/>
    </source>
</evidence>
<dbReference type="Pfam" id="PF20033">
    <property type="entry name" value="DUF6438"/>
    <property type="match status" value="1"/>
</dbReference>
<gene>
    <name evidence="3" type="ORF">C0V82_04510</name>
</gene>
<protein>
    <recommendedName>
        <fullName evidence="2">DUF6438 domain-containing protein</fullName>
    </recommendedName>
</protein>
<evidence type="ECO:0000256" key="1">
    <source>
        <dbReference type="SAM" id="MobiDB-lite"/>
    </source>
</evidence>
<organism evidence="3 4">
    <name type="scientific">Niveispirillum cyanobacteriorum</name>
    <dbReference type="NCBI Taxonomy" id="1612173"/>
    <lineage>
        <taxon>Bacteria</taxon>
        <taxon>Pseudomonadati</taxon>
        <taxon>Pseudomonadota</taxon>
        <taxon>Alphaproteobacteria</taxon>
        <taxon>Rhodospirillales</taxon>
        <taxon>Azospirillaceae</taxon>
        <taxon>Niveispirillum</taxon>
    </lineage>
</organism>
<dbReference type="OrthoDB" id="7615179at2"/>
<dbReference type="AlphaFoldDB" id="A0A2K9N8U5"/>
<name>A0A2K9N8U5_9PROT</name>
<feature type="compositionally biased region" description="Basic and acidic residues" evidence="1">
    <location>
        <begin position="332"/>
        <end position="345"/>
    </location>
</feature>
<dbReference type="Proteomes" id="UP000234752">
    <property type="component" value="Chromosome eg_1"/>
</dbReference>
<sequence>MRGEGERGVVNRPYFASIQVQVALKEESEVQRLIILLMLLFWVVPAGAVPSNDVEITLQRIQQAWGGPLYTVTIYGDGRVVFDTGKARAGFKELLGSDVVAFRVMFPGRHESRIAPERVAEIVAEFDRVKFFELRDEYKVQPPGLVADQDINRLSIRVQGKYKSVLDDAGDIFGMPPAVTELMIMIDRTASTHRWIGGNPGILAEHIARHGVDTPDNAGRLVLALARRDQEMMRALITTGMPLDYKDPYGMFGMVGQSLYMEAIISGWTDVFVALDQRMPPPRVDRASVENVFALSGGCSLYITRRLVAQGFNPTTARGNDNISIVEAAGRRDKGCPDSKERRLSELATMGAQ</sequence>
<dbReference type="EMBL" id="CP025611">
    <property type="protein sequence ID" value="AUN29571.1"/>
    <property type="molecule type" value="Genomic_DNA"/>
</dbReference>
<reference evidence="3 4" key="1">
    <citation type="submission" date="2017-12" db="EMBL/GenBank/DDBJ databases">
        <title>Genomes of bacteria within cyanobacterial aggregates.</title>
        <authorList>
            <person name="Cai H."/>
        </authorList>
    </citation>
    <scope>NUCLEOTIDE SEQUENCE [LARGE SCALE GENOMIC DNA]</scope>
    <source>
        <strain evidence="3 4">TH16</strain>
    </source>
</reference>
<keyword evidence="4" id="KW-1185">Reference proteome</keyword>
<feature type="domain" description="DUF6438" evidence="2">
    <location>
        <begin position="68"/>
        <end position="188"/>
    </location>
</feature>
<feature type="region of interest" description="Disordered" evidence="1">
    <location>
        <begin position="332"/>
        <end position="353"/>
    </location>
</feature>
<evidence type="ECO:0000313" key="4">
    <source>
        <dbReference type="Proteomes" id="UP000234752"/>
    </source>
</evidence>
<evidence type="ECO:0000259" key="2">
    <source>
        <dbReference type="Pfam" id="PF20033"/>
    </source>
</evidence>